<evidence type="ECO:0000256" key="1">
    <source>
        <dbReference type="SAM" id="Phobius"/>
    </source>
</evidence>
<keyword evidence="1" id="KW-0812">Transmembrane</keyword>
<feature type="transmembrane region" description="Helical" evidence="1">
    <location>
        <begin position="155"/>
        <end position="174"/>
    </location>
</feature>
<dbReference type="RefSeq" id="WP_003082369.1">
    <property type="nucleotide sequence ID" value="NZ_AEUW02000001.1"/>
</dbReference>
<feature type="transmembrane region" description="Helical" evidence="1">
    <location>
        <begin position="101"/>
        <end position="122"/>
    </location>
</feature>
<dbReference type="OrthoDB" id="2221894at2"/>
<dbReference type="Proteomes" id="UP000003573">
    <property type="component" value="Unassembled WGS sequence"/>
</dbReference>
<proteinExistence type="predicted"/>
<feature type="transmembrane region" description="Helical" evidence="1">
    <location>
        <begin position="180"/>
        <end position="200"/>
    </location>
</feature>
<name>G5JX75_9STRE</name>
<dbReference type="EMBL" id="AEUW02000001">
    <property type="protein sequence ID" value="EHJ53328.1"/>
    <property type="molecule type" value="Genomic_DNA"/>
</dbReference>
<dbReference type="NCBIfam" id="TIGR01218">
    <property type="entry name" value="Gpos_tandem_5TM"/>
    <property type="match status" value="1"/>
</dbReference>
<sequence>METIQFLYGNFRYLIFKVNQQYYLFDRRPSHFIGYLFLPLNWLFYQKVYPITEENYLRIKQRNDKFKHIVIPASLGAGLSVFIGAWSRAVNLSFKTNFSETTNIILLSLALLLSYILAQLVYRSREKSILSFIHSTISHPIYYKIRPIKVDYKRLIGYFILMLGIPFFSAWFYLYFKDLLFLLATFIMVFLALLCVNIAFSAEKGYVYKIVDIKINKDHQ</sequence>
<reference evidence="2 3" key="1">
    <citation type="journal article" date="2014" name="Int. J. Syst. Evol. Microbiol.">
        <title>Phylogenomics and the dynamic genome evolution of the genus Streptococcus.</title>
        <authorList>
            <consortium name="The Broad Institute Genome Sequencing Platform"/>
            <person name="Richards V.P."/>
            <person name="Palmer S.R."/>
            <person name="Pavinski Bitar P.D."/>
            <person name="Qin X."/>
            <person name="Weinstock G.M."/>
            <person name="Highlander S.K."/>
            <person name="Town C.D."/>
            <person name="Burne R.A."/>
            <person name="Stanhope M.J."/>
        </authorList>
    </citation>
    <scope>NUCLEOTIDE SEQUENCE [LARGE SCALE GENOMIC DNA]</scope>
    <source>
        <strain evidence="2 3">NCTC 11558</strain>
    </source>
</reference>
<keyword evidence="1" id="KW-0472">Membrane</keyword>
<evidence type="ECO:0008006" key="4">
    <source>
        <dbReference type="Google" id="ProtNLM"/>
    </source>
</evidence>
<gene>
    <name evidence="2" type="ORF">STRMA_1944</name>
</gene>
<dbReference type="InterPro" id="IPR005915">
    <property type="entry name" value="Tandem_5TM"/>
</dbReference>
<protein>
    <recommendedName>
        <fullName evidence="4">Tandem five-TM protein</fullName>
    </recommendedName>
</protein>
<dbReference type="Pfam" id="PF04276">
    <property type="entry name" value="DUF443"/>
    <property type="match status" value="1"/>
</dbReference>
<keyword evidence="3" id="KW-1185">Reference proteome</keyword>
<organism evidence="2 3">
    <name type="scientific">Streptococcus macacae NCTC 11558</name>
    <dbReference type="NCBI Taxonomy" id="764298"/>
    <lineage>
        <taxon>Bacteria</taxon>
        <taxon>Bacillati</taxon>
        <taxon>Bacillota</taxon>
        <taxon>Bacilli</taxon>
        <taxon>Lactobacillales</taxon>
        <taxon>Streptococcaceae</taxon>
        <taxon>Streptococcus</taxon>
    </lineage>
</organism>
<accession>G5JX75</accession>
<dbReference type="AlphaFoldDB" id="G5JX75"/>
<evidence type="ECO:0000313" key="2">
    <source>
        <dbReference type="EMBL" id="EHJ53328.1"/>
    </source>
</evidence>
<comment type="caution">
    <text evidence="2">The sequence shown here is derived from an EMBL/GenBank/DDBJ whole genome shotgun (WGS) entry which is preliminary data.</text>
</comment>
<dbReference type="STRING" id="764298.STRMA_1944"/>
<keyword evidence="1" id="KW-1133">Transmembrane helix</keyword>
<feature type="transmembrane region" description="Helical" evidence="1">
    <location>
        <begin position="69"/>
        <end position="89"/>
    </location>
</feature>
<evidence type="ECO:0000313" key="3">
    <source>
        <dbReference type="Proteomes" id="UP000003573"/>
    </source>
</evidence>